<keyword evidence="2" id="KW-1185">Reference proteome</keyword>
<accession>A0AAV5MSG9</accession>
<proteinExistence type="predicted"/>
<protein>
    <submittedName>
        <fullName evidence="1">Uncharacterized protein</fullName>
    </submittedName>
</protein>
<dbReference type="AlphaFoldDB" id="A0AAV5MSG9"/>
<dbReference type="EMBL" id="BPVZ01000745">
    <property type="protein sequence ID" value="GKV52534.1"/>
    <property type="molecule type" value="Genomic_DNA"/>
</dbReference>
<gene>
    <name evidence="1" type="ORF">SLEP1_g59112</name>
</gene>
<dbReference type="Proteomes" id="UP001054252">
    <property type="component" value="Unassembled WGS sequence"/>
</dbReference>
<reference evidence="1 2" key="1">
    <citation type="journal article" date="2021" name="Commun. Biol.">
        <title>The genome of Shorea leprosula (Dipterocarpaceae) highlights the ecological relevance of drought in aseasonal tropical rainforests.</title>
        <authorList>
            <person name="Ng K.K.S."/>
            <person name="Kobayashi M.J."/>
            <person name="Fawcett J.A."/>
            <person name="Hatakeyama M."/>
            <person name="Paape T."/>
            <person name="Ng C.H."/>
            <person name="Ang C.C."/>
            <person name="Tnah L.H."/>
            <person name="Lee C.T."/>
            <person name="Nishiyama T."/>
            <person name="Sese J."/>
            <person name="O'Brien M.J."/>
            <person name="Copetti D."/>
            <person name="Mohd Noor M.I."/>
            <person name="Ong R.C."/>
            <person name="Putra M."/>
            <person name="Sireger I.Z."/>
            <person name="Indrioko S."/>
            <person name="Kosugi Y."/>
            <person name="Izuno A."/>
            <person name="Isagi Y."/>
            <person name="Lee S.L."/>
            <person name="Shimizu K.K."/>
        </authorList>
    </citation>
    <scope>NUCLEOTIDE SEQUENCE [LARGE SCALE GENOMIC DNA]</scope>
    <source>
        <strain evidence="1">214</strain>
    </source>
</reference>
<name>A0AAV5MSG9_9ROSI</name>
<evidence type="ECO:0000313" key="1">
    <source>
        <dbReference type="EMBL" id="GKV52534.1"/>
    </source>
</evidence>
<sequence>MADSSSDQKACRTGSYRDFIGRSLAHPLCSACPLPLFRWGRGLFGARAKAAILKSGIAGFKALEQVSFEAIHIDQGIITVLSPYSMSS</sequence>
<evidence type="ECO:0000313" key="2">
    <source>
        <dbReference type="Proteomes" id="UP001054252"/>
    </source>
</evidence>
<comment type="caution">
    <text evidence="1">The sequence shown here is derived from an EMBL/GenBank/DDBJ whole genome shotgun (WGS) entry which is preliminary data.</text>
</comment>
<organism evidence="1 2">
    <name type="scientific">Rubroshorea leprosula</name>
    <dbReference type="NCBI Taxonomy" id="152421"/>
    <lineage>
        <taxon>Eukaryota</taxon>
        <taxon>Viridiplantae</taxon>
        <taxon>Streptophyta</taxon>
        <taxon>Embryophyta</taxon>
        <taxon>Tracheophyta</taxon>
        <taxon>Spermatophyta</taxon>
        <taxon>Magnoliopsida</taxon>
        <taxon>eudicotyledons</taxon>
        <taxon>Gunneridae</taxon>
        <taxon>Pentapetalae</taxon>
        <taxon>rosids</taxon>
        <taxon>malvids</taxon>
        <taxon>Malvales</taxon>
        <taxon>Dipterocarpaceae</taxon>
        <taxon>Rubroshorea</taxon>
    </lineage>
</organism>